<dbReference type="Proteomes" id="UP000726170">
    <property type="component" value="Unassembled WGS sequence"/>
</dbReference>
<evidence type="ECO:0000313" key="3">
    <source>
        <dbReference type="Proteomes" id="UP000726170"/>
    </source>
</evidence>
<organism evidence="2 3">
    <name type="scientific">Clostridium mobile</name>
    <dbReference type="NCBI Taxonomy" id="2841512"/>
    <lineage>
        <taxon>Bacteria</taxon>
        <taxon>Bacillati</taxon>
        <taxon>Bacillota</taxon>
        <taxon>Clostridia</taxon>
        <taxon>Eubacteriales</taxon>
        <taxon>Clostridiaceae</taxon>
        <taxon>Clostridium</taxon>
    </lineage>
</organism>
<dbReference type="RefSeq" id="WP_216438838.1">
    <property type="nucleotide sequence ID" value="NZ_JAHLQF010000002.1"/>
</dbReference>
<feature type="transmembrane region" description="Helical" evidence="1">
    <location>
        <begin position="41"/>
        <end position="57"/>
    </location>
</feature>
<reference evidence="2 3" key="1">
    <citation type="submission" date="2021-06" db="EMBL/GenBank/DDBJ databases">
        <authorList>
            <person name="Sun Q."/>
            <person name="Li D."/>
        </authorList>
    </citation>
    <scope>NUCLEOTIDE SEQUENCE [LARGE SCALE GENOMIC DNA]</scope>
    <source>
        <strain evidence="2 3">MSJ-11</strain>
    </source>
</reference>
<keyword evidence="1" id="KW-1133">Transmembrane helix</keyword>
<dbReference type="EMBL" id="JAHLQF010000002">
    <property type="protein sequence ID" value="MBU5484359.1"/>
    <property type="molecule type" value="Genomic_DNA"/>
</dbReference>
<keyword evidence="3" id="KW-1185">Reference proteome</keyword>
<keyword evidence="1" id="KW-0812">Transmembrane</keyword>
<sequence>MNKKKKNAIVVNVFLMIWFFMDMVGLNIGDNILVTSSYKDDGIFFIILVAAFVWFVIRENIGKYVLVGWLFIWFATQFYFHWYFTIFGPWEGKINYFANTIKLIPSSNIYIPDLYHIVLHVLILASLISMITYCVCLKKEKII</sequence>
<name>A0ABS6EIZ7_9CLOT</name>
<gene>
    <name evidence="2" type="ORF">KQI86_08460</name>
</gene>
<feature type="transmembrane region" description="Helical" evidence="1">
    <location>
        <begin position="114"/>
        <end position="137"/>
    </location>
</feature>
<keyword evidence="1" id="KW-0472">Membrane</keyword>
<feature type="transmembrane region" description="Helical" evidence="1">
    <location>
        <begin position="7"/>
        <end position="29"/>
    </location>
</feature>
<evidence type="ECO:0000256" key="1">
    <source>
        <dbReference type="SAM" id="Phobius"/>
    </source>
</evidence>
<accession>A0ABS6EIZ7</accession>
<protein>
    <submittedName>
        <fullName evidence="2">Uncharacterized protein</fullName>
    </submittedName>
</protein>
<comment type="caution">
    <text evidence="2">The sequence shown here is derived from an EMBL/GenBank/DDBJ whole genome shotgun (WGS) entry which is preliminary data.</text>
</comment>
<proteinExistence type="predicted"/>
<evidence type="ECO:0000313" key="2">
    <source>
        <dbReference type="EMBL" id="MBU5484359.1"/>
    </source>
</evidence>
<feature type="transmembrane region" description="Helical" evidence="1">
    <location>
        <begin position="64"/>
        <end position="84"/>
    </location>
</feature>